<dbReference type="PRINTS" id="PR01035">
    <property type="entry name" value="TCRTETA"/>
</dbReference>
<feature type="region of interest" description="Disordered" evidence="6">
    <location>
        <begin position="701"/>
        <end position="721"/>
    </location>
</feature>
<evidence type="ECO:0000259" key="8">
    <source>
        <dbReference type="PROSITE" id="PS50815"/>
    </source>
</evidence>
<dbReference type="SUPFAM" id="SSF103473">
    <property type="entry name" value="MFS general substrate transporter"/>
    <property type="match status" value="2"/>
</dbReference>
<dbReference type="Pfam" id="PF02301">
    <property type="entry name" value="HORMA"/>
    <property type="match status" value="1"/>
</dbReference>
<evidence type="ECO:0008006" key="12">
    <source>
        <dbReference type="Google" id="ProtNLM"/>
    </source>
</evidence>
<evidence type="ECO:0000313" key="11">
    <source>
        <dbReference type="Proteomes" id="UP000298327"/>
    </source>
</evidence>
<feature type="transmembrane region" description="Helical" evidence="7">
    <location>
        <begin position="395"/>
        <end position="420"/>
    </location>
</feature>
<evidence type="ECO:0000256" key="2">
    <source>
        <dbReference type="ARBA" id="ARBA00022448"/>
    </source>
</evidence>
<feature type="transmembrane region" description="Helical" evidence="7">
    <location>
        <begin position="364"/>
        <end position="383"/>
    </location>
</feature>
<organism evidence="10 11">
    <name type="scientific">Dentipellis fragilis</name>
    <dbReference type="NCBI Taxonomy" id="205917"/>
    <lineage>
        <taxon>Eukaryota</taxon>
        <taxon>Fungi</taxon>
        <taxon>Dikarya</taxon>
        <taxon>Basidiomycota</taxon>
        <taxon>Agaricomycotina</taxon>
        <taxon>Agaricomycetes</taxon>
        <taxon>Russulales</taxon>
        <taxon>Hericiaceae</taxon>
        <taxon>Dentipellis</taxon>
    </lineage>
</organism>
<feature type="region of interest" description="Disordered" evidence="6">
    <location>
        <begin position="1"/>
        <end position="44"/>
    </location>
</feature>
<evidence type="ECO:0000256" key="3">
    <source>
        <dbReference type="ARBA" id="ARBA00022692"/>
    </source>
</evidence>
<dbReference type="InterPro" id="IPR001958">
    <property type="entry name" value="Tet-R_TetA/multi-R_MdtG-like"/>
</dbReference>
<feature type="transmembrane region" description="Helical" evidence="7">
    <location>
        <begin position="432"/>
        <end position="450"/>
    </location>
</feature>
<dbReference type="GO" id="GO:0005886">
    <property type="term" value="C:plasma membrane"/>
    <property type="evidence" value="ECO:0007669"/>
    <property type="project" value="TreeGrafter"/>
</dbReference>
<comment type="caution">
    <text evidence="10">The sequence shown here is derived from an EMBL/GenBank/DDBJ whole genome shotgun (WGS) entry which is preliminary data.</text>
</comment>
<dbReference type="GO" id="GO:0022857">
    <property type="term" value="F:transmembrane transporter activity"/>
    <property type="evidence" value="ECO:0007669"/>
    <property type="project" value="InterPro"/>
</dbReference>
<dbReference type="Gene3D" id="1.20.1250.20">
    <property type="entry name" value="MFS general substrate transporter like domains"/>
    <property type="match status" value="1"/>
</dbReference>
<sequence length="721" mass="79927">MSSGPDSKTPVHAQTYDANEHDGTHALSHDNKTNPDTRPGEVKEKPYSVFTTGQKWFIVSMASLAGIFSPLTANIYFPAIPVMASQFHKSVELINLTVTVYMIMQGISPMFWGTLSDRWGRRPMFLGCLLLLSLSCVGLALTPSSDYWLLMLLRCVQAAGSASTIALGAGVIADIASPAERGGFFGLFSFGPMVGPSIGPVIGGGLTQGLGWRAIFWFLCISSAVCLVVIFLFLPETLRSMVGDGSVPPPFLYRVGMVPVMRKARHDGTREKIPPRKSFNNPLMLFTYPDVVVLLILNDGHRPVFLGHWWRHGGRSLITGKMLDREYRVLEDKMIKQGKFDPEKKMSARDRARDSSFPLEVARLRTMPVFMVLYLGCMVGYGWCLKAQVSIAGPLILQFIMGYAIVSIMNAVQTLLVDLVPAQGSSITACNNLIRCSLGAAMVSVVNIIIDAVGDGWTYVILAATCVAVTPLLYVEVKWGPVWRERRRKRHAEQTVRGITEFIEVAIHTILYVRHIYPPDLFIRRKKYNTPVYQSRHPVLNEYITGAVKAIESELALGNVDKVVVVIKDKNEVALERFIFSIQTMIEMESFNKDTSVEEAIPAGALGQYFRSFLVKLNMIEAQLGELSLDADNSFAIVLELQDGKHPMTHPLLWKDEPPPWVPAVTEHTTTGVSEKADLHMVRAVNTGVINLSLAVQESEDKKRLFPETTQPKSKGKEKAV</sequence>
<dbReference type="InterPro" id="IPR020846">
    <property type="entry name" value="MFS_dom"/>
</dbReference>
<keyword evidence="3 7" id="KW-0812">Transmembrane</keyword>
<feature type="transmembrane region" description="Helical" evidence="7">
    <location>
        <begin position="214"/>
        <end position="234"/>
    </location>
</feature>
<feature type="transmembrane region" description="Helical" evidence="7">
    <location>
        <begin position="184"/>
        <end position="202"/>
    </location>
</feature>
<feature type="compositionally biased region" description="Basic and acidic residues" evidence="6">
    <location>
        <begin position="18"/>
        <end position="44"/>
    </location>
</feature>
<feature type="transmembrane region" description="Helical" evidence="7">
    <location>
        <begin position="93"/>
        <end position="112"/>
    </location>
</feature>
<dbReference type="PANTHER" id="PTHR23502">
    <property type="entry name" value="MAJOR FACILITATOR SUPERFAMILY"/>
    <property type="match status" value="1"/>
</dbReference>
<dbReference type="InterPro" id="IPR036570">
    <property type="entry name" value="HORMA_dom_sf"/>
</dbReference>
<evidence type="ECO:0000256" key="5">
    <source>
        <dbReference type="ARBA" id="ARBA00023136"/>
    </source>
</evidence>
<keyword evidence="2" id="KW-0813">Transport</keyword>
<comment type="subcellular location">
    <subcellularLocation>
        <location evidence="1">Membrane</location>
        <topology evidence="1">Multi-pass membrane protein</topology>
    </subcellularLocation>
</comment>
<evidence type="ECO:0000313" key="10">
    <source>
        <dbReference type="EMBL" id="TFY72788.1"/>
    </source>
</evidence>
<protein>
    <recommendedName>
        <fullName evidence="12">Major facilitator superfamily (MFS) profile domain-containing protein</fullName>
    </recommendedName>
</protein>
<feature type="domain" description="HORMA" evidence="8">
    <location>
        <begin position="493"/>
        <end position="696"/>
    </location>
</feature>
<feature type="domain" description="Major facilitator superfamily (MFS) profile" evidence="9">
    <location>
        <begin position="58"/>
        <end position="481"/>
    </location>
</feature>
<keyword evidence="11" id="KW-1185">Reference proteome</keyword>
<evidence type="ECO:0000256" key="4">
    <source>
        <dbReference type="ARBA" id="ARBA00022989"/>
    </source>
</evidence>
<keyword evidence="4 7" id="KW-1133">Transmembrane helix</keyword>
<feature type="transmembrane region" description="Helical" evidence="7">
    <location>
        <begin position="124"/>
        <end position="141"/>
    </location>
</feature>
<dbReference type="SUPFAM" id="SSF56019">
    <property type="entry name" value="The spindle assembly checkpoint protein mad2"/>
    <property type="match status" value="1"/>
</dbReference>
<dbReference type="Proteomes" id="UP000298327">
    <property type="component" value="Unassembled WGS sequence"/>
</dbReference>
<gene>
    <name evidence="10" type="ORF">EVG20_g208</name>
</gene>
<dbReference type="Pfam" id="PF07690">
    <property type="entry name" value="MFS_1"/>
    <property type="match status" value="1"/>
</dbReference>
<dbReference type="OrthoDB" id="440553at2759"/>
<evidence type="ECO:0000256" key="1">
    <source>
        <dbReference type="ARBA" id="ARBA00004141"/>
    </source>
</evidence>
<dbReference type="PANTHER" id="PTHR23502:SF51">
    <property type="entry name" value="QUINIDINE RESISTANCE PROTEIN 1-RELATED"/>
    <property type="match status" value="1"/>
</dbReference>
<name>A0A4Y9ZG77_9AGAM</name>
<dbReference type="FunFam" id="1.20.1720.10:FF:000009">
    <property type="entry name" value="MFS multidrug transporter"/>
    <property type="match status" value="1"/>
</dbReference>
<feature type="transmembrane region" description="Helical" evidence="7">
    <location>
        <begin position="147"/>
        <end position="172"/>
    </location>
</feature>
<evidence type="ECO:0000259" key="9">
    <source>
        <dbReference type="PROSITE" id="PS50850"/>
    </source>
</evidence>
<dbReference type="EMBL" id="SEOQ01000005">
    <property type="protein sequence ID" value="TFY72788.1"/>
    <property type="molecule type" value="Genomic_DNA"/>
</dbReference>
<dbReference type="PROSITE" id="PS50850">
    <property type="entry name" value="MFS"/>
    <property type="match status" value="1"/>
</dbReference>
<dbReference type="PROSITE" id="PS50815">
    <property type="entry name" value="HORMA"/>
    <property type="match status" value="1"/>
</dbReference>
<feature type="transmembrane region" description="Helical" evidence="7">
    <location>
        <begin position="56"/>
        <end position="77"/>
    </location>
</feature>
<dbReference type="InterPro" id="IPR011701">
    <property type="entry name" value="MFS"/>
</dbReference>
<accession>A0A4Y9ZG77</accession>
<dbReference type="Gene3D" id="3.30.900.10">
    <property type="entry name" value="HORMA domain"/>
    <property type="match status" value="1"/>
</dbReference>
<dbReference type="AlphaFoldDB" id="A0A4Y9ZG77"/>
<keyword evidence="5 7" id="KW-0472">Membrane</keyword>
<reference evidence="10 11" key="1">
    <citation type="submission" date="2019-02" db="EMBL/GenBank/DDBJ databases">
        <title>Genome sequencing of the rare red list fungi Dentipellis fragilis.</title>
        <authorList>
            <person name="Buettner E."/>
            <person name="Kellner H."/>
        </authorList>
    </citation>
    <scope>NUCLEOTIDE SEQUENCE [LARGE SCALE GENOMIC DNA]</scope>
    <source>
        <strain evidence="10 11">DSM 105465</strain>
    </source>
</reference>
<evidence type="ECO:0000256" key="6">
    <source>
        <dbReference type="SAM" id="MobiDB-lite"/>
    </source>
</evidence>
<evidence type="ECO:0000256" key="7">
    <source>
        <dbReference type="SAM" id="Phobius"/>
    </source>
</evidence>
<dbReference type="Gene3D" id="1.20.1720.10">
    <property type="entry name" value="Multidrug resistance protein D"/>
    <property type="match status" value="1"/>
</dbReference>
<proteinExistence type="predicted"/>
<feature type="transmembrane region" description="Helical" evidence="7">
    <location>
        <begin position="456"/>
        <end position="475"/>
    </location>
</feature>
<dbReference type="InterPro" id="IPR003511">
    <property type="entry name" value="HORMA_dom"/>
</dbReference>
<dbReference type="STRING" id="205917.A0A4Y9ZG77"/>
<dbReference type="InterPro" id="IPR036259">
    <property type="entry name" value="MFS_trans_sf"/>
</dbReference>